<dbReference type="Proteomes" id="UP000298327">
    <property type="component" value="Unassembled WGS sequence"/>
</dbReference>
<keyword evidence="2" id="KW-1185">Reference proteome</keyword>
<name>A0A4Y9XKI1_9AGAM</name>
<evidence type="ECO:0000313" key="2">
    <source>
        <dbReference type="Proteomes" id="UP000298327"/>
    </source>
</evidence>
<dbReference type="AlphaFoldDB" id="A0A4Y9XKI1"/>
<evidence type="ECO:0000313" key="1">
    <source>
        <dbReference type="EMBL" id="TFY50496.1"/>
    </source>
</evidence>
<sequence>MLTHTYAAPPCSMHTAFVRTSIRIAARHSHSDQPTTAHAHVDDAIALEDANVNTCERQDRTGAAAQGASNLTHPSLLCMSIDSVVPCISSPLHNYVCAVSAFHPHQPPVSVSRTPACTCRSTPTYLFDRQAARPPVLSLSLAGHSLHPDARLHCCLPSRLHPLSLAVPPRVPSWPHGFCSPRARCTLSPSRRPVRCRAARKRRLAPTLLCTLPQVCAAYLAAAIAVPMPARCDAPRATLSGA</sequence>
<reference evidence="1 2" key="1">
    <citation type="submission" date="2019-02" db="EMBL/GenBank/DDBJ databases">
        <title>Genome sequencing of the rare red list fungi Dentipellis fragilis.</title>
        <authorList>
            <person name="Buettner E."/>
            <person name="Kellner H."/>
        </authorList>
    </citation>
    <scope>NUCLEOTIDE SEQUENCE [LARGE SCALE GENOMIC DNA]</scope>
    <source>
        <strain evidence="1 2">DSM 105465</strain>
    </source>
</reference>
<dbReference type="EMBL" id="SEOQ01001808">
    <property type="protein sequence ID" value="TFY50496.1"/>
    <property type="molecule type" value="Genomic_DNA"/>
</dbReference>
<gene>
    <name evidence="1" type="ORF">EVG20_g11484</name>
</gene>
<proteinExistence type="predicted"/>
<comment type="caution">
    <text evidence="1">The sequence shown here is derived from an EMBL/GenBank/DDBJ whole genome shotgun (WGS) entry which is preliminary data.</text>
</comment>
<accession>A0A4Y9XKI1</accession>
<organism evidence="1 2">
    <name type="scientific">Dentipellis fragilis</name>
    <dbReference type="NCBI Taxonomy" id="205917"/>
    <lineage>
        <taxon>Eukaryota</taxon>
        <taxon>Fungi</taxon>
        <taxon>Dikarya</taxon>
        <taxon>Basidiomycota</taxon>
        <taxon>Agaricomycotina</taxon>
        <taxon>Agaricomycetes</taxon>
        <taxon>Russulales</taxon>
        <taxon>Hericiaceae</taxon>
        <taxon>Dentipellis</taxon>
    </lineage>
</organism>
<protein>
    <submittedName>
        <fullName evidence="1">Uncharacterized protein</fullName>
    </submittedName>
</protein>